<accession>A0A1D8GJY7</accession>
<dbReference type="Proteomes" id="UP000095743">
    <property type="component" value="Chromosome"/>
</dbReference>
<dbReference type="RefSeq" id="WP_069978829.1">
    <property type="nucleotide sequence ID" value="NZ_CP017269.1"/>
</dbReference>
<dbReference type="InterPro" id="IPR025689">
    <property type="entry name" value="Spore_YtrH"/>
</dbReference>
<feature type="transmembrane region" description="Helical" evidence="1">
    <location>
        <begin position="83"/>
        <end position="103"/>
    </location>
</feature>
<dbReference type="Pfam" id="PF14034">
    <property type="entry name" value="Spore_YtrH"/>
    <property type="match status" value="1"/>
</dbReference>
<keyword evidence="1" id="KW-1133">Transmembrane helix</keyword>
<evidence type="ECO:0000313" key="3">
    <source>
        <dbReference type="Proteomes" id="UP000095743"/>
    </source>
</evidence>
<dbReference type="OrthoDB" id="2381692at2"/>
<dbReference type="AlphaFoldDB" id="A0A1D8GJY7"/>
<sequence length="112" mass="12231">MFHFTANLMYNFLIAFGVIIGASVFAGLSAVLNNHPPLNTMIEVSRSIKIWAVAVALGGTFPSFEVIEQGIIKGEMKSVIKQIIYIFTALTGANLGCLLVKLLRECARLWGE</sequence>
<evidence type="ECO:0000256" key="1">
    <source>
        <dbReference type="SAM" id="Phobius"/>
    </source>
</evidence>
<protein>
    <submittedName>
        <fullName evidence="2">Sporulation protein</fullName>
    </submittedName>
</protein>
<evidence type="ECO:0000313" key="2">
    <source>
        <dbReference type="EMBL" id="AOT71221.1"/>
    </source>
</evidence>
<keyword evidence="3" id="KW-1185">Reference proteome</keyword>
<feature type="transmembrane region" description="Helical" evidence="1">
    <location>
        <begin position="12"/>
        <end position="30"/>
    </location>
</feature>
<keyword evidence="1" id="KW-0472">Membrane</keyword>
<name>A0A1D8GJY7_9FIRM</name>
<dbReference type="KEGG" id="gfe:Gferi_17680"/>
<feature type="transmembrane region" description="Helical" evidence="1">
    <location>
        <begin position="50"/>
        <end position="71"/>
    </location>
</feature>
<reference evidence="2 3" key="1">
    <citation type="submission" date="2016-09" db="EMBL/GenBank/DDBJ databases">
        <title>Genomic analysis reveals versatility of anaerobic energy metabolism of Geosporobacter ferrireducens IRF9 of phylum Firmicutes.</title>
        <authorList>
            <person name="Kim S.-J."/>
        </authorList>
    </citation>
    <scope>NUCLEOTIDE SEQUENCE [LARGE SCALE GENOMIC DNA]</scope>
    <source>
        <strain evidence="2 3">IRF9</strain>
    </source>
</reference>
<dbReference type="EMBL" id="CP017269">
    <property type="protein sequence ID" value="AOT71221.1"/>
    <property type="molecule type" value="Genomic_DNA"/>
</dbReference>
<organism evidence="2 3">
    <name type="scientific">Geosporobacter ferrireducens</name>
    <dbReference type="NCBI Taxonomy" id="1424294"/>
    <lineage>
        <taxon>Bacteria</taxon>
        <taxon>Bacillati</taxon>
        <taxon>Bacillota</taxon>
        <taxon>Clostridia</taxon>
        <taxon>Peptostreptococcales</taxon>
        <taxon>Thermotaleaceae</taxon>
        <taxon>Geosporobacter</taxon>
    </lineage>
</organism>
<gene>
    <name evidence="2" type="ORF">Gferi_17680</name>
</gene>
<dbReference type="STRING" id="1424294.Gferi_17680"/>
<proteinExistence type="predicted"/>
<keyword evidence="1" id="KW-0812">Transmembrane</keyword>